<evidence type="ECO:0000313" key="1">
    <source>
        <dbReference type="EMBL" id="GLQ53626.1"/>
    </source>
</evidence>
<dbReference type="InterPro" id="IPR021352">
    <property type="entry name" value="DUF2971"/>
</dbReference>
<name>A0ABQ5W1N0_9HYPH</name>
<dbReference type="Pfam" id="PF11185">
    <property type="entry name" value="DUF2971"/>
    <property type="match status" value="1"/>
</dbReference>
<evidence type="ECO:0008006" key="3">
    <source>
        <dbReference type="Google" id="ProtNLM"/>
    </source>
</evidence>
<proteinExistence type="predicted"/>
<dbReference type="EMBL" id="BSNS01000004">
    <property type="protein sequence ID" value="GLQ53626.1"/>
    <property type="molecule type" value="Genomic_DNA"/>
</dbReference>
<protein>
    <recommendedName>
        <fullName evidence="3">DUF2971 domain-containing protein</fullName>
    </recommendedName>
</protein>
<keyword evidence="2" id="KW-1185">Reference proteome</keyword>
<sequence>MADIDNPPPITQIFFGQALGERARIVQNNKRFVHYTSAEAAFSMIKNAEVWMRKSSTMNDFSEIEHGIECLFHAYKGPFGERLKRTLENAHPNIVSQIAEIFDSWLPHFRLETYLTCISEHEDKEDRTGRLSMWRAYGNVAIVLNKDIFMSETDALKAYSSPVAYLYPHQFEVEFGKVVERAEAASSYLATLDRELVVHNVFSMFRYAVLCTKHPGFHEEREWRVIYSPTFELSPRIKKTIEVIRGVPQAVCKIPLSDAPDDGLNGIEIPKLVNRVIIGPSQYPFAQLEAFIYLLEERGMSDARERVWVSDVPLRQP</sequence>
<dbReference type="RefSeq" id="WP_284339073.1">
    <property type="nucleotide sequence ID" value="NZ_BSNS01000004.1"/>
</dbReference>
<reference evidence="2" key="1">
    <citation type="journal article" date="2019" name="Int. J. Syst. Evol. Microbiol.">
        <title>The Global Catalogue of Microorganisms (GCM) 10K type strain sequencing project: providing services to taxonomists for standard genome sequencing and annotation.</title>
        <authorList>
            <consortium name="The Broad Institute Genomics Platform"/>
            <consortium name="The Broad Institute Genome Sequencing Center for Infectious Disease"/>
            <person name="Wu L."/>
            <person name="Ma J."/>
        </authorList>
    </citation>
    <scope>NUCLEOTIDE SEQUENCE [LARGE SCALE GENOMIC DNA]</scope>
    <source>
        <strain evidence="2">NBRC 112416</strain>
    </source>
</reference>
<comment type="caution">
    <text evidence="1">The sequence shown here is derived from an EMBL/GenBank/DDBJ whole genome shotgun (WGS) entry which is preliminary data.</text>
</comment>
<accession>A0ABQ5W1N0</accession>
<gene>
    <name evidence="1" type="ORF">GCM10010862_08850</name>
</gene>
<dbReference type="Proteomes" id="UP001156691">
    <property type="component" value="Unassembled WGS sequence"/>
</dbReference>
<evidence type="ECO:0000313" key="2">
    <source>
        <dbReference type="Proteomes" id="UP001156691"/>
    </source>
</evidence>
<organism evidence="1 2">
    <name type="scientific">Devosia nitrariae</name>
    <dbReference type="NCBI Taxonomy" id="2071872"/>
    <lineage>
        <taxon>Bacteria</taxon>
        <taxon>Pseudomonadati</taxon>
        <taxon>Pseudomonadota</taxon>
        <taxon>Alphaproteobacteria</taxon>
        <taxon>Hyphomicrobiales</taxon>
        <taxon>Devosiaceae</taxon>
        <taxon>Devosia</taxon>
    </lineage>
</organism>